<name>A0A1N6WNZ7_9GAMM</name>
<dbReference type="RefSeq" id="WP_076465568.1">
    <property type="nucleotide sequence ID" value="NZ_FTMN01000011.1"/>
</dbReference>
<dbReference type="Gene3D" id="3.40.50.720">
    <property type="entry name" value="NAD(P)-binding Rossmann-like Domain"/>
    <property type="match status" value="1"/>
</dbReference>
<feature type="binding site" evidence="8">
    <location>
        <position position="62"/>
    </location>
    <ligand>
        <name>shikimate</name>
        <dbReference type="ChEBI" id="CHEBI:36208"/>
    </ligand>
</feature>
<dbReference type="NCBIfam" id="TIGR00507">
    <property type="entry name" value="aroE"/>
    <property type="match status" value="1"/>
</dbReference>
<dbReference type="Pfam" id="PF01488">
    <property type="entry name" value="Shikimate_DH"/>
    <property type="match status" value="1"/>
</dbReference>
<comment type="pathway">
    <text evidence="1 8">Metabolic intermediate biosynthesis; chorismate biosynthesis; chorismate from D-erythrose 4-phosphate and phosphoenolpyruvate: step 4/7.</text>
</comment>
<dbReference type="GO" id="GO:0005829">
    <property type="term" value="C:cytosol"/>
    <property type="evidence" value="ECO:0007669"/>
    <property type="project" value="TreeGrafter"/>
</dbReference>
<evidence type="ECO:0000256" key="3">
    <source>
        <dbReference type="ARBA" id="ARBA00022605"/>
    </source>
</evidence>
<comment type="function">
    <text evidence="8">Involved in the biosynthesis of the chorismate, which leads to the biosynthesis of aromatic amino acids. Catalyzes the reversible NADPH linked reduction of 3-dehydroshikimate (DHSA) to yield shikimate (SA).</text>
</comment>
<protein>
    <recommendedName>
        <fullName evidence="2 8">Shikimate dehydrogenase (NADP(+))</fullName>
        <shortName evidence="8">SDH</shortName>
        <ecNumber evidence="2 8">1.1.1.25</ecNumber>
    </recommendedName>
</protein>
<dbReference type="InterPro" id="IPR046346">
    <property type="entry name" value="Aminoacid_DH-like_N_sf"/>
</dbReference>
<dbReference type="InterPro" id="IPR011342">
    <property type="entry name" value="Shikimate_DH"/>
</dbReference>
<evidence type="ECO:0000256" key="2">
    <source>
        <dbReference type="ARBA" id="ARBA00012962"/>
    </source>
</evidence>
<feature type="domain" description="Quinate/shikimate 5-dehydrogenase/glutamyl-tRNA reductase" evidence="9">
    <location>
        <begin position="118"/>
        <end position="194"/>
    </location>
</feature>
<dbReference type="GO" id="GO:0004764">
    <property type="term" value="F:shikimate 3-dehydrogenase (NADP+) activity"/>
    <property type="evidence" value="ECO:0007669"/>
    <property type="project" value="UniProtKB-UniRule"/>
</dbReference>
<evidence type="ECO:0000256" key="1">
    <source>
        <dbReference type="ARBA" id="ARBA00004871"/>
    </source>
</evidence>
<evidence type="ECO:0000259" key="10">
    <source>
        <dbReference type="Pfam" id="PF08501"/>
    </source>
</evidence>
<evidence type="ECO:0000256" key="7">
    <source>
        <dbReference type="ARBA" id="ARBA00049442"/>
    </source>
</evidence>
<feature type="domain" description="SDH C-terminal" evidence="11">
    <location>
        <begin position="240"/>
        <end position="270"/>
    </location>
</feature>
<dbReference type="EC" id="1.1.1.25" evidence="2 8"/>
<feature type="binding site" evidence="8">
    <location>
        <begin position="152"/>
        <end position="157"/>
    </location>
    <ligand>
        <name>NADP(+)</name>
        <dbReference type="ChEBI" id="CHEBI:58349"/>
    </ligand>
</feature>
<dbReference type="STRING" id="49186.SAMN05421647_11177"/>
<comment type="subunit">
    <text evidence="8">Homodimer.</text>
</comment>
<feature type="binding site" evidence="8">
    <location>
        <begin position="15"/>
        <end position="17"/>
    </location>
    <ligand>
        <name>shikimate</name>
        <dbReference type="ChEBI" id="CHEBI:36208"/>
    </ligand>
</feature>
<dbReference type="eggNOG" id="COG0169">
    <property type="taxonomic scope" value="Bacteria"/>
</dbReference>
<dbReference type="InterPro" id="IPR006151">
    <property type="entry name" value="Shikm_DH/Glu-tRNA_Rdtase"/>
</dbReference>
<dbReference type="PANTHER" id="PTHR21089">
    <property type="entry name" value="SHIKIMATE DEHYDROGENASE"/>
    <property type="match status" value="1"/>
</dbReference>
<dbReference type="InterPro" id="IPR041121">
    <property type="entry name" value="SDH_C"/>
</dbReference>
<reference evidence="13" key="1">
    <citation type="submission" date="2017-01" db="EMBL/GenBank/DDBJ databases">
        <authorList>
            <person name="Varghese N."/>
            <person name="Submissions S."/>
        </authorList>
    </citation>
    <scope>NUCLEOTIDE SEQUENCE [LARGE SCALE GENOMIC DNA]</scope>
    <source>
        <strain evidence="13">DSM 7027</strain>
    </source>
</reference>
<dbReference type="SUPFAM" id="SSF51735">
    <property type="entry name" value="NAD(P)-binding Rossmann-fold domains"/>
    <property type="match status" value="1"/>
</dbReference>
<feature type="binding site" evidence="8">
    <location>
        <position position="87"/>
    </location>
    <ligand>
        <name>shikimate</name>
        <dbReference type="ChEBI" id="CHEBI:36208"/>
    </ligand>
</feature>
<sequence length="276" mass="29328">MSDRYAVMGNPVAHSKSPQIHTRFAELTDQALTYGAVHVESPDFETEVGRFLQGDGKGLNITVPFKERAWALAQWRSERAERAGAANTLYRLEDGRLAADNTDGVGLVRDLRDNHGVKLAGARVLVLGAGGAVRGVMHPLLEAGVGSVLIANRTVSRAEELASLFTDEGEVSACGFDAIPAEAFDLVINGTSASLQGELPPVPAAVVAANTACYDMMYGAEPTPFCQWAMDLDAGRVIDGLGMLVEQAAEAFSVWRGVTPETASVIDQLRASLDTK</sequence>
<accession>A0A1N6WNZ7</accession>
<dbReference type="UniPathway" id="UPA00053">
    <property type="reaction ID" value="UER00087"/>
</dbReference>
<dbReference type="CDD" id="cd01065">
    <property type="entry name" value="NAD_bind_Shikimate_DH"/>
    <property type="match status" value="1"/>
</dbReference>
<evidence type="ECO:0000256" key="4">
    <source>
        <dbReference type="ARBA" id="ARBA00022857"/>
    </source>
</evidence>
<keyword evidence="5 8" id="KW-0560">Oxidoreductase</keyword>
<comment type="similarity">
    <text evidence="8">Belongs to the shikimate dehydrogenase family.</text>
</comment>
<dbReference type="FunFam" id="3.40.50.720:FF:000104">
    <property type="entry name" value="Shikimate dehydrogenase (NADP(+))"/>
    <property type="match status" value="1"/>
</dbReference>
<dbReference type="AlphaFoldDB" id="A0A1N6WNZ7"/>
<keyword evidence="13" id="KW-1185">Reference proteome</keyword>
<gene>
    <name evidence="8" type="primary">aroE</name>
    <name evidence="12" type="ORF">SAMN05421647_11177</name>
</gene>
<evidence type="ECO:0000256" key="6">
    <source>
        <dbReference type="ARBA" id="ARBA00023141"/>
    </source>
</evidence>
<evidence type="ECO:0000313" key="13">
    <source>
        <dbReference type="Proteomes" id="UP000186895"/>
    </source>
</evidence>
<feature type="binding site" evidence="8">
    <location>
        <begin position="128"/>
        <end position="132"/>
    </location>
    <ligand>
        <name>NADP(+)</name>
        <dbReference type="ChEBI" id="CHEBI:58349"/>
    </ligand>
</feature>
<dbReference type="Pfam" id="PF18317">
    <property type="entry name" value="SDH_C"/>
    <property type="match status" value="1"/>
</dbReference>
<proteinExistence type="inferred from homology"/>
<dbReference type="FunFam" id="3.40.50.10860:FF:000006">
    <property type="entry name" value="Shikimate dehydrogenase (NADP(+))"/>
    <property type="match status" value="1"/>
</dbReference>
<dbReference type="GO" id="GO:0009423">
    <property type="term" value="P:chorismate biosynthetic process"/>
    <property type="evidence" value="ECO:0007669"/>
    <property type="project" value="UniProtKB-UniRule"/>
</dbReference>
<dbReference type="GO" id="GO:0019632">
    <property type="term" value="P:shikimate metabolic process"/>
    <property type="evidence" value="ECO:0007669"/>
    <property type="project" value="InterPro"/>
</dbReference>
<evidence type="ECO:0000256" key="5">
    <source>
        <dbReference type="ARBA" id="ARBA00023002"/>
    </source>
</evidence>
<dbReference type="GO" id="GO:0050661">
    <property type="term" value="F:NADP binding"/>
    <property type="evidence" value="ECO:0007669"/>
    <property type="project" value="InterPro"/>
</dbReference>
<dbReference type="Pfam" id="PF08501">
    <property type="entry name" value="Shikimate_dh_N"/>
    <property type="match status" value="1"/>
</dbReference>
<dbReference type="InterPro" id="IPR013708">
    <property type="entry name" value="Shikimate_DH-bd_N"/>
</dbReference>
<evidence type="ECO:0000259" key="11">
    <source>
        <dbReference type="Pfam" id="PF18317"/>
    </source>
</evidence>
<keyword evidence="4 8" id="KW-0521">NADP</keyword>
<feature type="binding site" evidence="8">
    <location>
        <position position="218"/>
    </location>
    <ligand>
        <name>shikimate</name>
        <dbReference type="ChEBI" id="CHEBI:36208"/>
    </ligand>
</feature>
<dbReference type="InterPro" id="IPR022893">
    <property type="entry name" value="Shikimate_DH_fam"/>
</dbReference>
<evidence type="ECO:0000256" key="8">
    <source>
        <dbReference type="HAMAP-Rule" id="MF_00222"/>
    </source>
</evidence>
<dbReference type="Gene3D" id="3.40.50.10860">
    <property type="entry name" value="Leucine Dehydrogenase, chain A, domain 1"/>
    <property type="match status" value="1"/>
</dbReference>
<evidence type="ECO:0000313" key="12">
    <source>
        <dbReference type="EMBL" id="SIQ91760.1"/>
    </source>
</evidence>
<dbReference type="SUPFAM" id="SSF53223">
    <property type="entry name" value="Aminoacid dehydrogenase-like, N-terminal domain"/>
    <property type="match status" value="1"/>
</dbReference>
<dbReference type="GO" id="GO:0009073">
    <property type="term" value="P:aromatic amino acid family biosynthetic process"/>
    <property type="evidence" value="ECO:0007669"/>
    <property type="project" value="UniProtKB-KW"/>
</dbReference>
<organism evidence="12 13">
    <name type="scientific">Marinobacterium stanieri</name>
    <dbReference type="NCBI Taxonomy" id="49186"/>
    <lineage>
        <taxon>Bacteria</taxon>
        <taxon>Pseudomonadati</taxon>
        <taxon>Pseudomonadota</taxon>
        <taxon>Gammaproteobacteria</taxon>
        <taxon>Oceanospirillales</taxon>
        <taxon>Oceanospirillaceae</taxon>
        <taxon>Marinobacterium</taxon>
    </lineage>
</organism>
<comment type="catalytic activity">
    <reaction evidence="7 8">
        <text>shikimate + NADP(+) = 3-dehydroshikimate + NADPH + H(+)</text>
        <dbReference type="Rhea" id="RHEA:17737"/>
        <dbReference type="ChEBI" id="CHEBI:15378"/>
        <dbReference type="ChEBI" id="CHEBI:16630"/>
        <dbReference type="ChEBI" id="CHEBI:36208"/>
        <dbReference type="ChEBI" id="CHEBI:57783"/>
        <dbReference type="ChEBI" id="CHEBI:58349"/>
        <dbReference type="EC" id="1.1.1.25"/>
    </reaction>
</comment>
<feature type="binding site" evidence="8">
    <location>
        <position position="216"/>
    </location>
    <ligand>
        <name>NADP(+)</name>
        <dbReference type="ChEBI" id="CHEBI:58349"/>
    </ligand>
</feature>
<dbReference type="Proteomes" id="UP000186895">
    <property type="component" value="Unassembled WGS sequence"/>
</dbReference>
<evidence type="ECO:0000259" key="9">
    <source>
        <dbReference type="Pfam" id="PF01488"/>
    </source>
</evidence>
<dbReference type="EMBL" id="FTMN01000011">
    <property type="protein sequence ID" value="SIQ91760.1"/>
    <property type="molecule type" value="Genomic_DNA"/>
</dbReference>
<dbReference type="HAMAP" id="MF_00222">
    <property type="entry name" value="Shikimate_DH_AroE"/>
    <property type="match status" value="1"/>
</dbReference>
<feature type="active site" description="Proton acceptor" evidence="8">
    <location>
        <position position="66"/>
    </location>
</feature>
<keyword evidence="6 8" id="KW-0057">Aromatic amino acid biosynthesis</keyword>
<feature type="binding site" evidence="8">
    <location>
        <position position="240"/>
    </location>
    <ligand>
        <name>NADP(+)</name>
        <dbReference type="ChEBI" id="CHEBI:58349"/>
    </ligand>
</feature>
<dbReference type="NCBIfam" id="NF001310">
    <property type="entry name" value="PRK00258.1-2"/>
    <property type="match status" value="1"/>
</dbReference>
<feature type="binding site" evidence="8">
    <location>
        <position position="78"/>
    </location>
    <ligand>
        <name>NADP(+)</name>
        <dbReference type="ChEBI" id="CHEBI:58349"/>
    </ligand>
</feature>
<feature type="binding site" evidence="8">
    <location>
        <position position="247"/>
    </location>
    <ligand>
        <name>shikimate</name>
        <dbReference type="ChEBI" id="CHEBI:36208"/>
    </ligand>
</feature>
<feature type="binding site" evidence="8">
    <location>
        <position position="103"/>
    </location>
    <ligand>
        <name>shikimate</name>
        <dbReference type="ChEBI" id="CHEBI:36208"/>
    </ligand>
</feature>
<dbReference type="GO" id="GO:0008652">
    <property type="term" value="P:amino acid biosynthetic process"/>
    <property type="evidence" value="ECO:0007669"/>
    <property type="project" value="UniProtKB-KW"/>
</dbReference>
<dbReference type="InterPro" id="IPR036291">
    <property type="entry name" value="NAD(P)-bd_dom_sf"/>
</dbReference>
<dbReference type="PANTHER" id="PTHR21089:SF1">
    <property type="entry name" value="BIFUNCTIONAL 3-DEHYDROQUINATE DEHYDRATASE_SHIKIMATE DEHYDROGENASE, CHLOROPLASTIC"/>
    <property type="match status" value="1"/>
</dbReference>
<keyword evidence="3 8" id="KW-0028">Amino-acid biosynthesis</keyword>
<feature type="domain" description="Shikimate dehydrogenase substrate binding N-terminal" evidence="10">
    <location>
        <begin position="7"/>
        <end position="89"/>
    </location>
</feature>